<sequence>MEPPFSHRLGTNYVPTDEEIDQIKFDLLSRTAELAQIDERIRELSEQRDKLWAYIEPRKALISHPRRLPMDILEAIFLQCLPSTRNAVMSAQEAPLLVCRICSAWRTAALSMPRLWASLHIPTAFIIAKSETRIAAVEQWLIRAAASSLSISVYRDLARVWGWATPPHSDYNVMMGALLKILVRSFPQWQKIVLNIDAKTAEALADIEPPYLRSFTFTGDLSILSLFNSNLLNGQHLRAVSLCSDSDLNPVPNFPVAWHQLTHLKVQSSQTQTLYGGRALSLSNMIPLLGRCPQLVSLYVTLDSEEEPLFDHESSVALLFLESFTATLCGAESSYSHLAYIVASVSMPKLRRLHFTVETQCSEQDSFALASIGAKHPFVQDLAIHLYTLHARALSETFRAFPALTNIQIRASRRLKDDGWDTHVKPCGTAPLLELLTDNIVCPRLQELEVTGIIYLSKPTLDAFLASRLQMDSARRLRRLSLVFEDVQLNDSEIPYLSLGETQFYASQSLHISFFPVTVSREKRRYAPWPWTGLLP</sequence>
<gene>
    <name evidence="1" type="ORF">R3P38DRAFT_2649411</name>
</gene>
<dbReference type="AlphaFoldDB" id="A0AAW0A5I4"/>
<evidence type="ECO:0000313" key="2">
    <source>
        <dbReference type="Proteomes" id="UP001362999"/>
    </source>
</evidence>
<evidence type="ECO:0000313" key="1">
    <source>
        <dbReference type="EMBL" id="KAK7001350.1"/>
    </source>
</evidence>
<name>A0AAW0A5I4_9AGAR</name>
<protein>
    <recommendedName>
        <fullName evidence="3">F-box domain-containing protein</fullName>
    </recommendedName>
</protein>
<evidence type="ECO:0008006" key="3">
    <source>
        <dbReference type="Google" id="ProtNLM"/>
    </source>
</evidence>
<comment type="caution">
    <text evidence="1">The sequence shown here is derived from an EMBL/GenBank/DDBJ whole genome shotgun (WGS) entry which is preliminary data.</text>
</comment>
<organism evidence="1 2">
    <name type="scientific">Favolaschia claudopus</name>
    <dbReference type="NCBI Taxonomy" id="2862362"/>
    <lineage>
        <taxon>Eukaryota</taxon>
        <taxon>Fungi</taxon>
        <taxon>Dikarya</taxon>
        <taxon>Basidiomycota</taxon>
        <taxon>Agaricomycotina</taxon>
        <taxon>Agaricomycetes</taxon>
        <taxon>Agaricomycetidae</taxon>
        <taxon>Agaricales</taxon>
        <taxon>Marasmiineae</taxon>
        <taxon>Mycenaceae</taxon>
        <taxon>Favolaschia</taxon>
    </lineage>
</organism>
<dbReference type="Gene3D" id="3.80.10.10">
    <property type="entry name" value="Ribonuclease Inhibitor"/>
    <property type="match status" value="1"/>
</dbReference>
<dbReference type="Proteomes" id="UP001362999">
    <property type="component" value="Unassembled WGS sequence"/>
</dbReference>
<dbReference type="EMBL" id="JAWWNJ010000083">
    <property type="protein sequence ID" value="KAK7001350.1"/>
    <property type="molecule type" value="Genomic_DNA"/>
</dbReference>
<proteinExistence type="predicted"/>
<dbReference type="InterPro" id="IPR032675">
    <property type="entry name" value="LRR_dom_sf"/>
</dbReference>
<reference evidence="1 2" key="1">
    <citation type="journal article" date="2024" name="J Genomics">
        <title>Draft genome sequencing and assembly of Favolaschia claudopus CIRM-BRFM 2984 isolated from oak limbs.</title>
        <authorList>
            <person name="Navarro D."/>
            <person name="Drula E."/>
            <person name="Chaduli D."/>
            <person name="Cazenave R."/>
            <person name="Ahrendt S."/>
            <person name="Wang J."/>
            <person name="Lipzen A."/>
            <person name="Daum C."/>
            <person name="Barry K."/>
            <person name="Grigoriev I.V."/>
            <person name="Favel A."/>
            <person name="Rosso M.N."/>
            <person name="Martin F."/>
        </authorList>
    </citation>
    <scope>NUCLEOTIDE SEQUENCE [LARGE SCALE GENOMIC DNA]</scope>
    <source>
        <strain evidence="1 2">CIRM-BRFM 2984</strain>
    </source>
</reference>
<dbReference type="SUPFAM" id="SSF52047">
    <property type="entry name" value="RNI-like"/>
    <property type="match status" value="1"/>
</dbReference>
<keyword evidence="2" id="KW-1185">Reference proteome</keyword>
<accession>A0AAW0A5I4</accession>